<protein>
    <recommendedName>
        <fullName evidence="3">SpaA-like prealbumin fold domain-containing protein</fullName>
    </recommendedName>
</protein>
<reference evidence="4" key="1">
    <citation type="submission" date="2022-08" db="EMBL/GenBank/DDBJ databases">
        <title>Draft genome sequencing of Roseisolibacter agri AW1220.</title>
        <authorList>
            <person name="Tobiishi Y."/>
            <person name="Tonouchi A."/>
        </authorList>
    </citation>
    <scope>NUCLEOTIDE SEQUENCE</scope>
    <source>
        <strain evidence="4">AW1220</strain>
    </source>
</reference>
<organism evidence="4 5">
    <name type="scientific">Roseisolibacter agri</name>
    <dbReference type="NCBI Taxonomy" id="2014610"/>
    <lineage>
        <taxon>Bacteria</taxon>
        <taxon>Pseudomonadati</taxon>
        <taxon>Gemmatimonadota</taxon>
        <taxon>Gemmatimonadia</taxon>
        <taxon>Gemmatimonadales</taxon>
        <taxon>Gemmatimonadaceae</taxon>
        <taxon>Roseisolibacter</taxon>
    </lineage>
</organism>
<comment type="caution">
    <text evidence="4">The sequence shown here is derived from an EMBL/GenBank/DDBJ whole genome shotgun (WGS) entry which is preliminary data.</text>
</comment>
<keyword evidence="2" id="KW-0732">Signal</keyword>
<name>A0AA37V5G7_9BACT</name>
<feature type="chain" id="PRO_5041468254" description="SpaA-like prealbumin fold domain-containing protein" evidence="2">
    <location>
        <begin position="20"/>
        <end position="772"/>
    </location>
</feature>
<accession>A0AA37V5G7</accession>
<dbReference type="InterPro" id="IPR013783">
    <property type="entry name" value="Ig-like_fold"/>
</dbReference>
<evidence type="ECO:0000313" key="5">
    <source>
        <dbReference type="Proteomes" id="UP001161325"/>
    </source>
</evidence>
<evidence type="ECO:0000313" key="4">
    <source>
        <dbReference type="EMBL" id="GLC24101.1"/>
    </source>
</evidence>
<feature type="signal peptide" evidence="2">
    <location>
        <begin position="1"/>
        <end position="19"/>
    </location>
</feature>
<dbReference type="EMBL" id="BRXS01000001">
    <property type="protein sequence ID" value="GLC24101.1"/>
    <property type="molecule type" value="Genomic_DNA"/>
</dbReference>
<dbReference type="InterPro" id="IPR041033">
    <property type="entry name" value="SpaA_PFL_dom_1"/>
</dbReference>
<keyword evidence="5" id="KW-1185">Reference proteome</keyword>
<proteinExistence type="predicted"/>
<evidence type="ECO:0000259" key="3">
    <source>
        <dbReference type="Pfam" id="PF17802"/>
    </source>
</evidence>
<evidence type="ECO:0000256" key="2">
    <source>
        <dbReference type="SAM" id="SignalP"/>
    </source>
</evidence>
<feature type="domain" description="SpaA-like prealbumin fold" evidence="3">
    <location>
        <begin position="516"/>
        <end position="599"/>
    </location>
</feature>
<dbReference type="Pfam" id="PF17802">
    <property type="entry name" value="SpaA"/>
    <property type="match status" value="1"/>
</dbReference>
<gene>
    <name evidence="4" type="ORF">rosag_06140</name>
</gene>
<evidence type="ECO:0000256" key="1">
    <source>
        <dbReference type="SAM" id="MobiDB-lite"/>
    </source>
</evidence>
<dbReference type="AlphaFoldDB" id="A0AA37V5G7"/>
<dbReference type="Gene3D" id="2.60.40.10">
    <property type="entry name" value="Immunoglobulins"/>
    <property type="match status" value="1"/>
</dbReference>
<dbReference type="Proteomes" id="UP001161325">
    <property type="component" value="Unassembled WGS sequence"/>
</dbReference>
<dbReference type="PROSITE" id="PS51257">
    <property type="entry name" value="PROKAR_LIPOPROTEIN"/>
    <property type="match status" value="1"/>
</dbReference>
<feature type="region of interest" description="Disordered" evidence="1">
    <location>
        <begin position="160"/>
        <end position="182"/>
    </location>
</feature>
<sequence>MHMKSSMRWLALLPVAVMAAAVACRDDTVAPQLTPSDAPQRVLTGSITDEYTAGTPVHGAIFTTTPDGDVVNGNTKYTQKIEVYLDGGPRNANSQAAGLPDGLYVFQITDPPGKLLLSKDPARCRVVQVDGGVIKGTVAVASIPGQDPAAADVWGGSGSTKNNPCHVEDAPEGAAGASGQHDTNADTELGGGTTVQMMPFFDTPNNGGVYKAWITPLKAYLEKGGNLNTQTAGVYSSSPRTLIGYAPDPGFKNPGRNFVKTDNFKVVENPPFIRISKILDGAPYTGWPVTVYELIEGEWVGAGFRPTVATFAIPLGTDVQLLACEAILAGSAPVSATVGGVNAPRVTGGTPAVPTTDGQGHELFCVAVPGTASATTIDVVFTNASPDARISISPLDDTNGIGEPHVLTALVQQDDKKAANTGGGDAVTGFGPAPNGTLVTLSLTNSNGATATFVGGNTCTTTSGTCTVTINSPTAGTVVIHATTTFSVNGVSLTRSTGPGLATAVGDDARKIYSAGSLSWVKIDAATPPRYLAGATFRVRRTHDRFGAAVSTPDLSVTDNVAPDANSADGQFLVAGLPLGRYCIKETAAPAGYLLDPTEQCGDLVSTLNLSIASPNGSANPFVNSLEGRMTGGSGKIEITLPNNGGTLTISTGFTIHCDITLSNNIEINWPGNRWHLDKPIKTATCLDDPNVIPDQPDAPFDTFLGTAEGALNGQAISRISFTFVDGDGSPGGKANDRVSLTIWNTQGQVVLSFTNLPIKGNLQAHEDQPHK</sequence>